<accession>A0A6A6U2D3</accession>
<gene>
    <name evidence="2" type="ORF">BT63DRAFT_428214</name>
</gene>
<dbReference type="Proteomes" id="UP000799302">
    <property type="component" value="Unassembled WGS sequence"/>
</dbReference>
<evidence type="ECO:0000256" key="1">
    <source>
        <dbReference type="SAM" id="Phobius"/>
    </source>
</evidence>
<protein>
    <submittedName>
        <fullName evidence="2">Uncharacterized protein</fullName>
    </submittedName>
</protein>
<keyword evidence="1" id="KW-1133">Transmembrane helix</keyword>
<dbReference type="EMBL" id="MU004239">
    <property type="protein sequence ID" value="KAF2666449.1"/>
    <property type="molecule type" value="Genomic_DNA"/>
</dbReference>
<organism evidence="2 3">
    <name type="scientific">Microthyrium microscopicum</name>
    <dbReference type="NCBI Taxonomy" id="703497"/>
    <lineage>
        <taxon>Eukaryota</taxon>
        <taxon>Fungi</taxon>
        <taxon>Dikarya</taxon>
        <taxon>Ascomycota</taxon>
        <taxon>Pezizomycotina</taxon>
        <taxon>Dothideomycetes</taxon>
        <taxon>Dothideomycetes incertae sedis</taxon>
        <taxon>Microthyriales</taxon>
        <taxon>Microthyriaceae</taxon>
        <taxon>Microthyrium</taxon>
    </lineage>
</organism>
<keyword evidence="3" id="KW-1185">Reference proteome</keyword>
<reference evidence="2" key="1">
    <citation type="journal article" date="2020" name="Stud. Mycol.">
        <title>101 Dothideomycetes genomes: a test case for predicting lifestyles and emergence of pathogens.</title>
        <authorList>
            <person name="Haridas S."/>
            <person name="Albert R."/>
            <person name="Binder M."/>
            <person name="Bloem J."/>
            <person name="Labutti K."/>
            <person name="Salamov A."/>
            <person name="Andreopoulos B."/>
            <person name="Baker S."/>
            <person name="Barry K."/>
            <person name="Bills G."/>
            <person name="Bluhm B."/>
            <person name="Cannon C."/>
            <person name="Castanera R."/>
            <person name="Culley D."/>
            <person name="Daum C."/>
            <person name="Ezra D."/>
            <person name="Gonzalez J."/>
            <person name="Henrissat B."/>
            <person name="Kuo A."/>
            <person name="Liang C."/>
            <person name="Lipzen A."/>
            <person name="Lutzoni F."/>
            <person name="Magnuson J."/>
            <person name="Mondo S."/>
            <person name="Nolan M."/>
            <person name="Ohm R."/>
            <person name="Pangilinan J."/>
            <person name="Park H.-J."/>
            <person name="Ramirez L."/>
            <person name="Alfaro M."/>
            <person name="Sun H."/>
            <person name="Tritt A."/>
            <person name="Yoshinaga Y."/>
            <person name="Zwiers L.-H."/>
            <person name="Turgeon B."/>
            <person name="Goodwin S."/>
            <person name="Spatafora J."/>
            <person name="Crous P."/>
            <person name="Grigoriev I."/>
        </authorList>
    </citation>
    <scope>NUCLEOTIDE SEQUENCE</scope>
    <source>
        <strain evidence="2">CBS 115976</strain>
    </source>
</reference>
<keyword evidence="1" id="KW-0472">Membrane</keyword>
<feature type="transmembrane region" description="Helical" evidence="1">
    <location>
        <begin position="48"/>
        <end position="67"/>
    </location>
</feature>
<dbReference type="AlphaFoldDB" id="A0A6A6U2D3"/>
<evidence type="ECO:0000313" key="2">
    <source>
        <dbReference type="EMBL" id="KAF2666449.1"/>
    </source>
</evidence>
<name>A0A6A6U2D3_9PEZI</name>
<keyword evidence="1" id="KW-0812">Transmembrane</keyword>
<sequence length="68" mass="7994">MLLEFPFGTSRSSEVAGSIPDFSFLELFEIFNLDSFAVFKLQMDCFRFFYLVFSGVVLEILSIRFYIR</sequence>
<proteinExistence type="predicted"/>
<evidence type="ECO:0000313" key="3">
    <source>
        <dbReference type="Proteomes" id="UP000799302"/>
    </source>
</evidence>